<sequence>MGRNDELSWNFDYVEALKRQTLPSEPSISDSEGLCVDVFLPQQLDAWEVSICNSGRAVNDEVPDSQSTNGVLEEPAAAFHTGVCEPSKTAFDHFGVDTIPSTLITEPESEIFDWESLVKIDEDTGFNPTEKMPHEEHQGGQSCRIGELDLMRGEGIAIGQSDGDDDVAILAMIEEYFKNPQVADGKDSESPSHFEQHVDILQYLSILSMLAGRKLQSNRYREPSEHLALMAFQWLGH</sequence>
<dbReference type="Proteomes" id="UP000799429">
    <property type="component" value="Unassembled WGS sequence"/>
</dbReference>
<dbReference type="EMBL" id="MU006125">
    <property type="protein sequence ID" value="KAF2834203.1"/>
    <property type="molecule type" value="Genomic_DNA"/>
</dbReference>
<protein>
    <submittedName>
        <fullName evidence="1">Uncharacterized protein</fullName>
    </submittedName>
</protein>
<name>A0A9P4S0T6_9PEZI</name>
<evidence type="ECO:0000313" key="2">
    <source>
        <dbReference type="Proteomes" id="UP000799429"/>
    </source>
</evidence>
<dbReference type="AlphaFoldDB" id="A0A9P4S0T6"/>
<proteinExistence type="predicted"/>
<organism evidence="1 2">
    <name type="scientific">Patellaria atrata CBS 101060</name>
    <dbReference type="NCBI Taxonomy" id="1346257"/>
    <lineage>
        <taxon>Eukaryota</taxon>
        <taxon>Fungi</taxon>
        <taxon>Dikarya</taxon>
        <taxon>Ascomycota</taxon>
        <taxon>Pezizomycotina</taxon>
        <taxon>Dothideomycetes</taxon>
        <taxon>Dothideomycetes incertae sedis</taxon>
        <taxon>Patellariales</taxon>
        <taxon>Patellariaceae</taxon>
        <taxon>Patellaria</taxon>
    </lineage>
</organism>
<accession>A0A9P4S0T6</accession>
<reference evidence="1" key="1">
    <citation type="journal article" date="2020" name="Stud. Mycol.">
        <title>101 Dothideomycetes genomes: a test case for predicting lifestyles and emergence of pathogens.</title>
        <authorList>
            <person name="Haridas S."/>
            <person name="Albert R."/>
            <person name="Binder M."/>
            <person name="Bloem J."/>
            <person name="Labutti K."/>
            <person name="Salamov A."/>
            <person name="Andreopoulos B."/>
            <person name="Baker S."/>
            <person name="Barry K."/>
            <person name="Bills G."/>
            <person name="Bluhm B."/>
            <person name="Cannon C."/>
            <person name="Castanera R."/>
            <person name="Culley D."/>
            <person name="Daum C."/>
            <person name="Ezra D."/>
            <person name="Gonzalez J."/>
            <person name="Henrissat B."/>
            <person name="Kuo A."/>
            <person name="Liang C."/>
            <person name="Lipzen A."/>
            <person name="Lutzoni F."/>
            <person name="Magnuson J."/>
            <person name="Mondo S."/>
            <person name="Nolan M."/>
            <person name="Ohm R."/>
            <person name="Pangilinan J."/>
            <person name="Park H.-J."/>
            <person name="Ramirez L."/>
            <person name="Alfaro M."/>
            <person name="Sun H."/>
            <person name="Tritt A."/>
            <person name="Yoshinaga Y."/>
            <person name="Zwiers L.-H."/>
            <person name="Turgeon B."/>
            <person name="Goodwin S."/>
            <person name="Spatafora J."/>
            <person name="Crous P."/>
            <person name="Grigoriev I."/>
        </authorList>
    </citation>
    <scope>NUCLEOTIDE SEQUENCE</scope>
    <source>
        <strain evidence="1">CBS 101060</strain>
    </source>
</reference>
<keyword evidence="2" id="KW-1185">Reference proteome</keyword>
<gene>
    <name evidence="1" type="ORF">M501DRAFT_1001429</name>
</gene>
<evidence type="ECO:0000313" key="1">
    <source>
        <dbReference type="EMBL" id="KAF2834203.1"/>
    </source>
</evidence>
<comment type="caution">
    <text evidence="1">The sequence shown here is derived from an EMBL/GenBank/DDBJ whole genome shotgun (WGS) entry which is preliminary data.</text>
</comment>